<dbReference type="Pfam" id="PF12799">
    <property type="entry name" value="LRR_4"/>
    <property type="match status" value="1"/>
</dbReference>
<reference evidence="5" key="1">
    <citation type="journal article" date="2019" name="Int. J. Syst. Evol. Microbiol.">
        <title>The Global Catalogue of Microorganisms (GCM) 10K type strain sequencing project: providing services to taxonomists for standard genome sequencing and annotation.</title>
        <authorList>
            <consortium name="The Broad Institute Genomics Platform"/>
            <consortium name="The Broad Institute Genome Sequencing Center for Infectious Disease"/>
            <person name="Wu L."/>
            <person name="Ma J."/>
        </authorList>
    </citation>
    <scope>NUCLEOTIDE SEQUENCE [LARGE SCALE GENOMIC DNA]</scope>
    <source>
        <strain evidence="5">CCUG 61697</strain>
    </source>
</reference>
<dbReference type="EMBL" id="JBHTJO010000001">
    <property type="protein sequence ID" value="MFD0987490.1"/>
    <property type="molecule type" value="Genomic_DNA"/>
</dbReference>
<evidence type="ECO:0000313" key="5">
    <source>
        <dbReference type="Proteomes" id="UP001597102"/>
    </source>
</evidence>
<comment type="caution">
    <text evidence="4">The sequence shown here is derived from an EMBL/GenBank/DDBJ whole genome shotgun (WGS) entry which is preliminary data.</text>
</comment>
<protein>
    <submittedName>
        <fullName evidence="4">Leucine-rich repeat domain-containing protein</fullName>
    </submittedName>
</protein>
<evidence type="ECO:0000313" key="4">
    <source>
        <dbReference type="EMBL" id="MFD0987490.1"/>
    </source>
</evidence>
<dbReference type="SUPFAM" id="SSF52058">
    <property type="entry name" value="L domain-like"/>
    <property type="match status" value="1"/>
</dbReference>
<evidence type="ECO:0000256" key="2">
    <source>
        <dbReference type="ARBA" id="ARBA00022614"/>
    </source>
</evidence>
<keyword evidence="2" id="KW-0433">Leucine-rich repeat</keyword>
<organism evidence="4 5">
    <name type="scientific">Methyloligella solikamskensis</name>
    <dbReference type="NCBI Taxonomy" id="1177756"/>
    <lineage>
        <taxon>Bacteria</taxon>
        <taxon>Pseudomonadati</taxon>
        <taxon>Pseudomonadota</taxon>
        <taxon>Alphaproteobacteria</taxon>
        <taxon>Hyphomicrobiales</taxon>
        <taxon>Hyphomicrobiaceae</taxon>
        <taxon>Methyloligella</taxon>
    </lineage>
</organism>
<dbReference type="InterPro" id="IPR051848">
    <property type="entry name" value="PGIP"/>
</dbReference>
<dbReference type="Pfam" id="PF00560">
    <property type="entry name" value="LRR_1"/>
    <property type="match status" value="2"/>
</dbReference>
<gene>
    <name evidence="4" type="ORF">ACFQ2F_10320</name>
</gene>
<dbReference type="InterPro" id="IPR032675">
    <property type="entry name" value="LRR_dom_sf"/>
</dbReference>
<name>A0ABW3JBH0_9HYPH</name>
<dbReference type="PANTHER" id="PTHR48059:SF30">
    <property type="entry name" value="OS06G0587000 PROTEIN"/>
    <property type="match status" value="1"/>
</dbReference>
<dbReference type="RefSeq" id="WP_379089533.1">
    <property type="nucleotide sequence ID" value="NZ_JBHTJO010000001.1"/>
</dbReference>
<evidence type="ECO:0000256" key="1">
    <source>
        <dbReference type="ARBA" id="ARBA00004196"/>
    </source>
</evidence>
<evidence type="ECO:0000256" key="3">
    <source>
        <dbReference type="ARBA" id="ARBA00022737"/>
    </source>
</evidence>
<dbReference type="PANTHER" id="PTHR48059">
    <property type="entry name" value="POLYGALACTURONASE INHIBITOR 1"/>
    <property type="match status" value="1"/>
</dbReference>
<keyword evidence="3" id="KW-0677">Repeat</keyword>
<keyword evidence="5" id="KW-1185">Reference proteome</keyword>
<dbReference type="Proteomes" id="UP001597102">
    <property type="component" value="Unassembled WGS sequence"/>
</dbReference>
<sequence>MAVFFSPLVSGPLQAADADGTIVNAVPEPADAAIRDLERKALIAFYEALGGPDWIQRDFWASDEPVGRWHGIETDSDGYVVRLTIYDNNLEGRMPGAICDLERLHTLHLSFNKISGRLPEGFGRCRAMKNLWLKGNKITGSLPDGVAMLPELEYLDLHANQMSGKLPERWATPKLEIFRGEDNDFTGKLPAALFQQQALKEIFLHNNKFSGKLPGTLSQARSLTSLLLANNRLTGSIPPDIGGLTKLTDLRLNRNRLTGEIPESLAEIAPLQVLRLDHNNLSPPVPEGLQERLTVFDVSGNPKIDAD</sequence>
<accession>A0ABW3JBH0</accession>
<dbReference type="Gene3D" id="3.80.10.10">
    <property type="entry name" value="Ribonuclease Inhibitor"/>
    <property type="match status" value="2"/>
</dbReference>
<dbReference type="Pfam" id="PF13855">
    <property type="entry name" value="LRR_8"/>
    <property type="match status" value="1"/>
</dbReference>
<dbReference type="InterPro" id="IPR001611">
    <property type="entry name" value="Leu-rich_rpt"/>
</dbReference>
<dbReference type="InterPro" id="IPR025875">
    <property type="entry name" value="Leu-rich_rpt_4"/>
</dbReference>
<comment type="subcellular location">
    <subcellularLocation>
        <location evidence="1">Cell envelope</location>
    </subcellularLocation>
</comment>
<proteinExistence type="predicted"/>